<dbReference type="FunFam" id="1.10.510.10:FF:000653">
    <property type="entry name" value="Non-specific serine/threonine protein kinase"/>
    <property type="match status" value="1"/>
</dbReference>
<dbReference type="SMART" id="SM00220">
    <property type="entry name" value="S_TKc"/>
    <property type="match status" value="1"/>
</dbReference>
<evidence type="ECO:0000256" key="4">
    <source>
        <dbReference type="ARBA" id="ARBA00022527"/>
    </source>
</evidence>
<evidence type="ECO:0000256" key="11">
    <source>
        <dbReference type="ARBA" id="ARBA00048679"/>
    </source>
</evidence>
<reference evidence="16 17" key="2">
    <citation type="submission" date="2020-07" db="EMBL/GenBank/DDBJ databases">
        <title>Genome assembly of wild tea tree DASZ reveals pedigree and selection history of tea varieties.</title>
        <authorList>
            <person name="Zhang W."/>
        </authorList>
    </citation>
    <scope>NUCLEOTIDE SEQUENCE [LARGE SCALE GENOMIC DNA]</scope>
    <source>
        <strain evidence="17">cv. G240</strain>
        <tissue evidence="16">Leaf</tissue>
    </source>
</reference>
<keyword evidence="8 12" id="KW-0067">ATP-binding</keyword>
<comment type="catalytic activity">
    <reaction evidence="11">
        <text>L-seryl-[protein] + ATP = O-phospho-L-seryl-[protein] + ADP + H(+)</text>
        <dbReference type="Rhea" id="RHEA:17989"/>
        <dbReference type="Rhea" id="RHEA-COMP:9863"/>
        <dbReference type="Rhea" id="RHEA-COMP:11604"/>
        <dbReference type="ChEBI" id="CHEBI:15378"/>
        <dbReference type="ChEBI" id="CHEBI:29999"/>
        <dbReference type="ChEBI" id="CHEBI:30616"/>
        <dbReference type="ChEBI" id="CHEBI:83421"/>
        <dbReference type="ChEBI" id="CHEBI:456216"/>
        <dbReference type="EC" id="2.7.11.1"/>
    </reaction>
</comment>
<comment type="similarity">
    <text evidence="2">Belongs to the protein kinase superfamily. CAMK Ser/Thr protein kinase family. SNF1 subfamily.</text>
</comment>
<dbReference type="EMBL" id="JACBKZ010000001">
    <property type="protein sequence ID" value="KAF5962166.1"/>
    <property type="molecule type" value="Genomic_DNA"/>
</dbReference>
<evidence type="ECO:0000256" key="2">
    <source>
        <dbReference type="ARBA" id="ARBA00006234"/>
    </source>
</evidence>
<evidence type="ECO:0000256" key="8">
    <source>
        <dbReference type="ARBA" id="ARBA00022840"/>
    </source>
</evidence>
<dbReference type="InterPro" id="IPR000719">
    <property type="entry name" value="Prot_kinase_dom"/>
</dbReference>
<dbReference type="PROSITE" id="PS50816">
    <property type="entry name" value="NAF"/>
    <property type="match status" value="1"/>
</dbReference>
<dbReference type="EC" id="2.7.11.1" evidence="3"/>
<dbReference type="InterPro" id="IPR004041">
    <property type="entry name" value="NAF_dom"/>
</dbReference>
<dbReference type="PANTHER" id="PTHR43895">
    <property type="entry name" value="CALCIUM/CALMODULIN-DEPENDENT PROTEIN KINASE KINASE-RELATED"/>
    <property type="match status" value="1"/>
</dbReference>
<dbReference type="InterPro" id="IPR011009">
    <property type="entry name" value="Kinase-like_dom_sf"/>
</dbReference>
<evidence type="ECO:0000256" key="6">
    <source>
        <dbReference type="ARBA" id="ARBA00022741"/>
    </source>
</evidence>
<evidence type="ECO:0000313" key="17">
    <source>
        <dbReference type="Proteomes" id="UP000593564"/>
    </source>
</evidence>
<keyword evidence="4 13" id="KW-0723">Serine/threonine-protein kinase</keyword>
<sequence length="440" mass="48403">MERRRAPPSAAAAAASGGGVILGKYQLGRLLGRGSFAKVYYARSLNDTTAVAIKVIDKAKTVDAAMEPRIVREIAAMRRLNNHPNILKIHEVMATKTKIYLVMELAKGGDLSSTLRRRPGGSPLPETTARRYFQQLISALHFCHHHGVTHRDIKPHNLLLDDAGVLKISDFGLSAVPEEHRRHGLLLHTACGTPAFTAPEVFCRGGGYDGAKADAWSCGVILFLFLAGNLPFDDSNLAAMYQKIRRREFQFPNWVSKPAKYIIRQLLDPNPNSRMSIEALTGHSWFKKSLQLDSSAQNSTHLITVPIKERKSRITMNAFDIISISSGLDLSGLFEPASNGKRERKFTSTAAVEEVEERVVEVGGRLGYRVEREKGGAIGLVKGRTVLLAEILEVAPELVMVVVKVVDGGGGVVEFEEVYWDDLRVGFEGIGLSWHNDDVS</sequence>
<name>A0A7J7ICA9_CAMSI</name>
<accession>A0A7J7ICA9</accession>
<feature type="domain" description="NAF" evidence="15">
    <location>
        <begin position="311"/>
        <end position="335"/>
    </location>
</feature>
<dbReference type="InterPro" id="IPR017441">
    <property type="entry name" value="Protein_kinase_ATP_BS"/>
</dbReference>
<dbReference type="InterPro" id="IPR018451">
    <property type="entry name" value="NAF/FISL_domain"/>
</dbReference>
<proteinExistence type="inferred from homology"/>
<keyword evidence="9" id="KW-0464">Manganese</keyword>
<dbReference type="GO" id="GO:0005524">
    <property type="term" value="F:ATP binding"/>
    <property type="evidence" value="ECO:0007669"/>
    <property type="project" value="UniProtKB-UniRule"/>
</dbReference>
<dbReference type="Gene3D" id="3.30.200.20">
    <property type="entry name" value="Phosphorylase Kinase, domain 1"/>
    <property type="match status" value="1"/>
</dbReference>
<dbReference type="Proteomes" id="UP000593564">
    <property type="component" value="Unassembled WGS sequence"/>
</dbReference>
<evidence type="ECO:0000256" key="1">
    <source>
        <dbReference type="ARBA" id="ARBA00001936"/>
    </source>
</evidence>
<dbReference type="Pfam" id="PF00069">
    <property type="entry name" value="Pkinase"/>
    <property type="match status" value="1"/>
</dbReference>
<dbReference type="GO" id="GO:0004674">
    <property type="term" value="F:protein serine/threonine kinase activity"/>
    <property type="evidence" value="ECO:0007669"/>
    <property type="project" value="UniProtKB-KW"/>
</dbReference>
<organism evidence="16 17">
    <name type="scientific">Camellia sinensis</name>
    <name type="common">Tea plant</name>
    <name type="synonym">Thea sinensis</name>
    <dbReference type="NCBI Taxonomy" id="4442"/>
    <lineage>
        <taxon>Eukaryota</taxon>
        <taxon>Viridiplantae</taxon>
        <taxon>Streptophyta</taxon>
        <taxon>Embryophyta</taxon>
        <taxon>Tracheophyta</taxon>
        <taxon>Spermatophyta</taxon>
        <taxon>Magnoliopsida</taxon>
        <taxon>eudicotyledons</taxon>
        <taxon>Gunneridae</taxon>
        <taxon>Pentapetalae</taxon>
        <taxon>asterids</taxon>
        <taxon>Ericales</taxon>
        <taxon>Theaceae</taxon>
        <taxon>Camellia</taxon>
    </lineage>
</organism>
<dbReference type="Pfam" id="PF03822">
    <property type="entry name" value="NAF"/>
    <property type="match status" value="1"/>
</dbReference>
<dbReference type="PANTHER" id="PTHR43895:SF33">
    <property type="entry name" value="PROTEIN KINASE DOMAIN-CONTAINING PROTEIN"/>
    <property type="match status" value="1"/>
</dbReference>
<evidence type="ECO:0000256" key="7">
    <source>
        <dbReference type="ARBA" id="ARBA00022777"/>
    </source>
</evidence>
<comment type="cofactor">
    <cofactor evidence="1">
        <name>Mn(2+)</name>
        <dbReference type="ChEBI" id="CHEBI:29035"/>
    </cofactor>
</comment>
<feature type="binding site" evidence="12">
    <location>
        <position position="54"/>
    </location>
    <ligand>
        <name>ATP</name>
        <dbReference type="ChEBI" id="CHEBI:30616"/>
    </ligand>
</feature>
<dbReference type="Gene3D" id="1.10.510.10">
    <property type="entry name" value="Transferase(Phosphotransferase) domain 1"/>
    <property type="match status" value="1"/>
</dbReference>
<comment type="caution">
    <text evidence="16">The sequence shown here is derived from an EMBL/GenBank/DDBJ whole genome shotgun (WGS) entry which is preliminary data.</text>
</comment>
<keyword evidence="7" id="KW-0418">Kinase</keyword>
<dbReference type="FunFam" id="3.30.200.20:FF:000627">
    <property type="entry name" value="Non-specific serine/threonine protein kinase"/>
    <property type="match status" value="1"/>
</dbReference>
<dbReference type="GO" id="GO:0007165">
    <property type="term" value="P:signal transduction"/>
    <property type="evidence" value="ECO:0007669"/>
    <property type="project" value="InterPro"/>
</dbReference>
<dbReference type="PROSITE" id="PS00108">
    <property type="entry name" value="PROTEIN_KINASE_ST"/>
    <property type="match status" value="1"/>
</dbReference>
<keyword evidence="17" id="KW-1185">Reference proteome</keyword>
<dbReference type="PROSITE" id="PS50011">
    <property type="entry name" value="PROTEIN_KINASE_DOM"/>
    <property type="match status" value="1"/>
</dbReference>
<evidence type="ECO:0000259" key="15">
    <source>
        <dbReference type="PROSITE" id="PS50816"/>
    </source>
</evidence>
<dbReference type="PROSITE" id="PS00107">
    <property type="entry name" value="PROTEIN_KINASE_ATP"/>
    <property type="match status" value="1"/>
</dbReference>
<evidence type="ECO:0000256" key="5">
    <source>
        <dbReference type="ARBA" id="ARBA00022679"/>
    </source>
</evidence>
<evidence type="ECO:0000256" key="10">
    <source>
        <dbReference type="ARBA" id="ARBA00047899"/>
    </source>
</evidence>
<comment type="catalytic activity">
    <reaction evidence="10">
        <text>L-threonyl-[protein] + ATP = O-phospho-L-threonyl-[protein] + ADP + H(+)</text>
        <dbReference type="Rhea" id="RHEA:46608"/>
        <dbReference type="Rhea" id="RHEA-COMP:11060"/>
        <dbReference type="Rhea" id="RHEA-COMP:11605"/>
        <dbReference type="ChEBI" id="CHEBI:15378"/>
        <dbReference type="ChEBI" id="CHEBI:30013"/>
        <dbReference type="ChEBI" id="CHEBI:30616"/>
        <dbReference type="ChEBI" id="CHEBI:61977"/>
        <dbReference type="ChEBI" id="CHEBI:456216"/>
        <dbReference type="EC" id="2.7.11.1"/>
    </reaction>
</comment>
<evidence type="ECO:0000313" key="16">
    <source>
        <dbReference type="EMBL" id="KAF5962166.1"/>
    </source>
</evidence>
<protein>
    <recommendedName>
        <fullName evidence="3">non-specific serine/threonine protein kinase</fullName>
        <ecNumber evidence="3">2.7.11.1</ecNumber>
    </recommendedName>
</protein>
<evidence type="ECO:0000256" key="12">
    <source>
        <dbReference type="PROSITE-ProRule" id="PRU10141"/>
    </source>
</evidence>
<reference evidence="17" key="1">
    <citation type="journal article" date="2020" name="Nat. Commun.">
        <title>Genome assembly of wild tea tree DASZ reveals pedigree and selection history of tea varieties.</title>
        <authorList>
            <person name="Zhang W."/>
            <person name="Zhang Y."/>
            <person name="Qiu H."/>
            <person name="Guo Y."/>
            <person name="Wan H."/>
            <person name="Zhang X."/>
            <person name="Scossa F."/>
            <person name="Alseekh S."/>
            <person name="Zhang Q."/>
            <person name="Wang P."/>
            <person name="Xu L."/>
            <person name="Schmidt M.H."/>
            <person name="Jia X."/>
            <person name="Li D."/>
            <person name="Zhu A."/>
            <person name="Guo F."/>
            <person name="Chen W."/>
            <person name="Ni D."/>
            <person name="Usadel B."/>
            <person name="Fernie A.R."/>
            <person name="Wen W."/>
        </authorList>
    </citation>
    <scope>NUCLEOTIDE SEQUENCE [LARGE SCALE GENOMIC DNA]</scope>
    <source>
        <strain evidence="17">cv. G240</strain>
    </source>
</reference>
<dbReference type="InterPro" id="IPR008271">
    <property type="entry name" value="Ser/Thr_kinase_AS"/>
</dbReference>
<gene>
    <name evidence="16" type="ORF">HYC85_003375</name>
</gene>
<feature type="domain" description="Protein kinase" evidence="14">
    <location>
        <begin position="25"/>
        <end position="286"/>
    </location>
</feature>
<evidence type="ECO:0000256" key="13">
    <source>
        <dbReference type="RuleBase" id="RU000304"/>
    </source>
</evidence>
<evidence type="ECO:0000256" key="9">
    <source>
        <dbReference type="ARBA" id="ARBA00023211"/>
    </source>
</evidence>
<dbReference type="CDD" id="cd12195">
    <property type="entry name" value="CIPK_C"/>
    <property type="match status" value="1"/>
</dbReference>
<keyword evidence="5" id="KW-0808">Transferase</keyword>
<dbReference type="AlphaFoldDB" id="A0A7J7ICA9"/>
<evidence type="ECO:0000256" key="3">
    <source>
        <dbReference type="ARBA" id="ARBA00012513"/>
    </source>
</evidence>
<dbReference type="SUPFAM" id="SSF56112">
    <property type="entry name" value="Protein kinase-like (PK-like)"/>
    <property type="match status" value="1"/>
</dbReference>
<dbReference type="Gene3D" id="3.30.310.80">
    <property type="entry name" value="Kinase associated domain 1, KA1"/>
    <property type="match status" value="1"/>
</dbReference>
<keyword evidence="6 12" id="KW-0547">Nucleotide-binding</keyword>
<evidence type="ECO:0000259" key="14">
    <source>
        <dbReference type="PROSITE" id="PS50011"/>
    </source>
</evidence>